<keyword evidence="2" id="KW-0813">Transport</keyword>
<evidence type="ECO:0000256" key="5">
    <source>
        <dbReference type="ARBA" id="ARBA00023136"/>
    </source>
</evidence>
<accession>A0A841LAC7</accession>
<feature type="transmembrane region" description="Helical" evidence="6">
    <location>
        <begin position="84"/>
        <end position="107"/>
    </location>
</feature>
<comment type="caution">
    <text evidence="8">The sequence shown here is derived from an EMBL/GenBank/DDBJ whole genome shotgun (WGS) entry which is preliminary data.</text>
</comment>
<feature type="transmembrane region" description="Helical" evidence="6">
    <location>
        <begin position="53"/>
        <end position="72"/>
    </location>
</feature>
<name>A0A841LAC7_9SPHN</name>
<dbReference type="InterPro" id="IPR036259">
    <property type="entry name" value="MFS_trans_sf"/>
</dbReference>
<evidence type="ECO:0000256" key="6">
    <source>
        <dbReference type="SAM" id="Phobius"/>
    </source>
</evidence>
<dbReference type="InterPro" id="IPR044770">
    <property type="entry name" value="MFS_spinster-like"/>
</dbReference>
<feature type="transmembrane region" description="Helical" evidence="6">
    <location>
        <begin position="12"/>
        <end position="30"/>
    </location>
</feature>
<evidence type="ECO:0000256" key="2">
    <source>
        <dbReference type="ARBA" id="ARBA00022448"/>
    </source>
</evidence>
<keyword evidence="4 6" id="KW-1133">Transmembrane helix</keyword>
<dbReference type="GO" id="GO:0016020">
    <property type="term" value="C:membrane"/>
    <property type="evidence" value="ECO:0007669"/>
    <property type="project" value="UniProtKB-SubCell"/>
</dbReference>
<dbReference type="RefSeq" id="WP_184199304.1">
    <property type="nucleotide sequence ID" value="NZ_JACIIV010000013.1"/>
</dbReference>
<feature type="transmembrane region" description="Helical" evidence="6">
    <location>
        <begin position="236"/>
        <end position="257"/>
    </location>
</feature>
<evidence type="ECO:0000256" key="4">
    <source>
        <dbReference type="ARBA" id="ARBA00022989"/>
    </source>
</evidence>
<evidence type="ECO:0000256" key="3">
    <source>
        <dbReference type="ARBA" id="ARBA00022692"/>
    </source>
</evidence>
<dbReference type="Pfam" id="PF07690">
    <property type="entry name" value="MFS_1"/>
    <property type="match status" value="1"/>
</dbReference>
<feature type="domain" description="Major facilitator superfamily (MFS) profile" evidence="7">
    <location>
        <begin position="17"/>
        <end position="426"/>
    </location>
</feature>
<dbReference type="Gene3D" id="1.20.1250.20">
    <property type="entry name" value="MFS general substrate transporter like domains"/>
    <property type="match status" value="1"/>
</dbReference>
<dbReference type="InterPro" id="IPR011701">
    <property type="entry name" value="MFS"/>
</dbReference>
<dbReference type="GO" id="GO:0022857">
    <property type="term" value="F:transmembrane transporter activity"/>
    <property type="evidence" value="ECO:0007669"/>
    <property type="project" value="InterPro"/>
</dbReference>
<keyword evidence="5 6" id="KW-0472">Membrane</keyword>
<dbReference type="PANTHER" id="PTHR23505">
    <property type="entry name" value="SPINSTER"/>
    <property type="match status" value="1"/>
</dbReference>
<gene>
    <name evidence="8" type="ORF">FHS79_002094</name>
</gene>
<dbReference type="InterPro" id="IPR020846">
    <property type="entry name" value="MFS_dom"/>
</dbReference>
<proteinExistence type="predicted"/>
<feature type="transmembrane region" description="Helical" evidence="6">
    <location>
        <begin position="277"/>
        <end position="296"/>
    </location>
</feature>
<dbReference type="AlphaFoldDB" id="A0A841LAC7"/>
<reference evidence="8 9" key="1">
    <citation type="submission" date="2020-08" db="EMBL/GenBank/DDBJ databases">
        <title>Genomic Encyclopedia of Type Strains, Phase IV (KMG-IV): sequencing the most valuable type-strain genomes for metagenomic binning, comparative biology and taxonomic classification.</title>
        <authorList>
            <person name="Goeker M."/>
        </authorList>
    </citation>
    <scope>NUCLEOTIDE SEQUENCE [LARGE SCALE GENOMIC DNA]</scope>
    <source>
        <strain evidence="8 9">DSM 102189</strain>
    </source>
</reference>
<dbReference type="PANTHER" id="PTHR23505:SF79">
    <property type="entry name" value="PROTEIN SPINSTER"/>
    <property type="match status" value="1"/>
</dbReference>
<dbReference type="PROSITE" id="PS50850">
    <property type="entry name" value="MFS"/>
    <property type="match status" value="1"/>
</dbReference>
<dbReference type="Proteomes" id="UP000538147">
    <property type="component" value="Unassembled WGS sequence"/>
</dbReference>
<feature type="transmembrane region" description="Helical" evidence="6">
    <location>
        <begin position="308"/>
        <end position="326"/>
    </location>
</feature>
<organism evidence="8 9">
    <name type="scientific">Polymorphobacter multimanifer</name>
    <dbReference type="NCBI Taxonomy" id="1070431"/>
    <lineage>
        <taxon>Bacteria</taxon>
        <taxon>Pseudomonadati</taxon>
        <taxon>Pseudomonadota</taxon>
        <taxon>Alphaproteobacteria</taxon>
        <taxon>Sphingomonadales</taxon>
        <taxon>Sphingosinicellaceae</taxon>
        <taxon>Polymorphobacter</taxon>
    </lineage>
</organism>
<evidence type="ECO:0000313" key="9">
    <source>
        <dbReference type="Proteomes" id="UP000538147"/>
    </source>
</evidence>
<feature type="transmembrane region" description="Helical" evidence="6">
    <location>
        <begin position="338"/>
        <end position="360"/>
    </location>
</feature>
<feature type="transmembrane region" description="Helical" evidence="6">
    <location>
        <begin position="184"/>
        <end position="206"/>
    </location>
</feature>
<dbReference type="EMBL" id="JACIIV010000013">
    <property type="protein sequence ID" value="MBB6227913.1"/>
    <property type="molecule type" value="Genomic_DNA"/>
</dbReference>
<evidence type="ECO:0000259" key="7">
    <source>
        <dbReference type="PROSITE" id="PS50850"/>
    </source>
</evidence>
<evidence type="ECO:0000256" key="1">
    <source>
        <dbReference type="ARBA" id="ARBA00004141"/>
    </source>
</evidence>
<protein>
    <submittedName>
        <fullName evidence="8">MFS family permease</fullName>
    </submittedName>
</protein>
<dbReference type="SUPFAM" id="SSF103473">
    <property type="entry name" value="MFS general substrate transporter"/>
    <property type="match status" value="1"/>
</dbReference>
<feature type="transmembrane region" description="Helical" evidence="6">
    <location>
        <begin position="372"/>
        <end position="392"/>
    </location>
</feature>
<keyword evidence="3 6" id="KW-0812">Transmembrane</keyword>
<feature type="transmembrane region" description="Helical" evidence="6">
    <location>
        <begin position="143"/>
        <end position="164"/>
    </location>
</feature>
<keyword evidence="9" id="KW-1185">Reference proteome</keyword>
<comment type="subcellular location">
    <subcellularLocation>
        <location evidence="1">Membrane</location>
        <topology evidence="1">Multi-pass membrane protein</topology>
    </subcellularLocation>
</comment>
<feature type="transmembrane region" description="Helical" evidence="6">
    <location>
        <begin position="404"/>
        <end position="422"/>
    </location>
</feature>
<sequence>MSDPDGDWPSPAIAWGSVAALLLAYIVSFADRQILSLLVGPIKADLQISDTQFSLLAGLAFAIFYTVMGLPFGRLADRASRRLIVVVGTLAGGMAAAACGLANSFAALFGGRVFAGTADAALGPSVFSMLADLFPPASRARAFSVYSLGIYFGAGLAFGAGGLVVGAVAENPQVTLPLIGTVQAWQAVFLVIAAPAFLLAPFLLLLPEPVRRGRAETPEQLRVRETLRYVWTRRALFGPWFFGFGIVVLANFATLAWTPEFFIRRHGVSPRDAGVQIGLIMAVAGSVGVLAGGWFADWLASRGRRDGTLIAGALACLGGMVPGVMFPLVDDPALAKALLAPLFFFGAFASGAAPSAIGAVVPNEMRGQVSALYLLVINLLGIGLGPTLPALFTDFLFGDEAKLGLSLALTAAITGLPSAWLLHRARKPYLAASQR</sequence>
<evidence type="ECO:0000313" key="8">
    <source>
        <dbReference type="EMBL" id="MBB6227913.1"/>
    </source>
</evidence>